<reference evidence="15" key="2">
    <citation type="journal article" date="2021" name="Genome Biol. Evol.">
        <title>Developing a high-quality reference genome for a parasitic bivalve with doubly uniparental inheritance (Bivalvia: Unionida).</title>
        <authorList>
            <person name="Smith C.H."/>
        </authorList>
    </citation>
    <scope>NUCLEOTIDE SEQUENCE</scope>
    <source>
        <strain evidence="15">CHS0354</strain>
        <tissue evidence="15">Mantle</tissue>
    </source>
</reference>
<dbReference type="Pfam" id="PF02709">
    <property type="entry name" value="Glyco_transf_7C"/>
    <property type="match status" value="1"/>
</dbReference>
<evidence type="ECO:0000259" key="13">
    <source>
        <dbReference type="Pfam" id="PF02709"/>
    </source>
</evidence>
<evidence type="ECO:0000256" key="2">
    <source>
        <dbReference type="ARBA" id="ARBA00004922"/>
    </source>
</evidence>
<dbReference type="PANTHER" id="PTHR19300:SF30">
    <property type="entry name" value="BETA-1,4-GALACTOSYLTRANSFERASE 7"/>
    <property type="match status" value="1"/>
</dbReference>
<dbReference type="InterPro" id="IPR003859">
    <property type="entry name" value="Galactosyl_T"/>
</dbReference>
<evidence type="ECO:0000256" key="9">
    <source>
        <dbReference type="ARBA" id="ARBA00023136"/>
    </source>
</evidence>
<dbReference type="InterPro" id="IPR027791">
    <property type="entry name" value="Galactosyl_T_C"/>
</dbReference>
<protein>
    <recommendedName>
        <fullName evidence="11">Beta-1,4-galactosyltransferase</fullName>
        <ecNumber evidence="11">2.4.1.-</ecNumber>
    </recommendedName>
</protein>
<accession>A0AAE0VU13</accession>
<dbReference type="EMBL" id="JAEAOA010002345">
    <property type="protein sequence ID" value="KAK3590099.1"/>
    <property type="molecule type" value="Genomic_DNA"/>
</dbReference>
<dbReference type="InterPro" id="IPR029044">
    <property type="entry name" value="Nucleotide-diphossugar_trans"/>
</dbReference>
<keyword evidence="5 11" id="KW-0808">Transferase</keyword>
<evidence type="ECO:0000256" key="11">
    <source>
        <dbReference type="RuleBase" id="RU368121"/>
    </source>
</evidence>
<gene>
    <name evidence="15" type="ORF">CHS0354_041145</name>
</gene>
<dbReference type="Gene3D" id="3.90.550.10">
    <property type="entry name" value="Spore Coat Polysaccharide Biosynthesis Protein SpsA, Chain A"/>
    <property type="match status" value="1"/>
</dbReference>
<comment type="similarity">
    <text evidence="3 11">Belongs to the glycosyltransferase 7 family.</text>
</comment>
<sequence>MARKLSILKCLILCCIVYALGVTFMLGFYSLSAVNINSCPCPETIINKHVQSRSHLADQSAAEPRKDNFSKGDNTSWDQHKLGVIVPFRDRIEELVQFVPYIHSYFSRKKVRHKIYVINQMDNFRFNRAYLINVGFQLSYNECDYIAMHDVDLLPLNMNLNYSYPDKGPFHVSAPGLHPVYNYPTFIGGILLINNKHFEMINGMSNRYWGWGREDDELHVRLKKAGLTVLRPNNITTGKQTFKHVHNTRNKPRDNKRYFDQSSKTSRMDRETGLKTAKYDMISTSSLVIDGAPAEFINVKLYCDIQKTPWCLKPQDHHLVSKSTMVVPKPLPQGKEPPKKD</sequence>
<dbReference type="SUPFAM" id="SSF53448">
    <property type="entry name" value="Nucleotide-diphospho-sugar transferases"/>
    <property type="match status" value="1"/>
</dbReference>
<comment type="pathway">
    <text evidence="2 11">Protein modification; protein glycosylation.</text>
</comment>
<evidence type="ECO:0000256" key="12">
    <source>
        <dbReference type="SAM" id="MobiDB-lite"/>
    </source>
</evidence>
<dbReference type="Proteomes" id="UP001195483">
    <property type="component" value="Unassembled WGS sequence"/>
</dbReference>
<dbReference type="PANTHER" id="PTHR19300">
    <property type="entry name" value="BETA-1,4-GALACTOSYLTRANSFERASE"/>
    <property type="match status" value="1"/>
</dbReference>
<dbReference type="AlphaFoldDB" id="A0AAE0VU13"/>
<reference evidence="15" key="3">
    <citation type="submission" date="2023-05" db="EMBL/GenBank/DDBJ databases">
        <authorList>
            <person name="Smith C.H."/>
        </authorList>
    </citation>
    <scope>NUCLEOTIDE SEQUENCE</scope>
    <source>
        <strain evidence="15">CHS0354</strain>
        <tissue evidence="15">Mantle</tissue>
    </source>
</reference>
<evidence type="ECO:0000256" key="4">
    <source>
        <dbReference type="ARBA" id="ARBA00022676"/>
    </source>
</evidence>
<dbReference type="GO" id="GO:0016020">
    <property type="term" value="C:membrane"/>
    <property type="evidence" value="ECO:0007669"/>
    <property type="project" value="UniProtKB-SubCell"/>
</dbReference>
<reference evidence="15" key="1">
    <citation type="journal article" date="2021" name="Genome Biol. Evol.">
        <title>A High-Quality Reference Genome for a Parasitic Bivalve with Doubly Uniparental Inheritance (Bivalvia: Unionida).</title>
        <authorList>
            <person name="Smith C.H."/>
        </authorList>
    </citation>
    <scope>NUCLEOTIDE SEQUENCE</scope>
    <source>
        <strain evidence="15">CHS0354</strain>
    </source>
</reference>
<evidence type="ECO:0000256" key="6">
    <source>
        <dbReference type="ARBA" id="ARBA00022692"/>
    </source>
</evidence>
<evidence type="ECO:0000256" key="7">
    <source>
        <dbReference type="ARBA" id="ARBA00022968"/>
    </source>
</evidence>
<keyword evidence="6 11" id="KW-0812">Transmembrane</keyword>
<dbReference type="GO" id="GO:0005975">
    <property type="term" value="P:carbohydrate metabolic process"/>
    <property type="evidence" value="ECO:0007669"/>
    <property type="project" value="InterPro"/>
</dbReference>
<evidence type="ECO:0000259" key="14">
    <source>
        <dbReference type="Pfam" id="PF13733"/>
    </source>
</evidence>
<keyword evidence="8 11" id="KW-1133">Transmembrane helix</keyword>
<evidence type="ECO:0000256" key="1">
    <source>
        <dbReference type="ARBA" id="ARBA00004606"/>
    </source>
</evidence>
<keyword evidence="16" id="KW-1185">Reference proteome</keyword>
<keyword evidence="10 11" id="KW-0325">Glycoprotein</keyword>
<dbReference type="InterPro" id="IPR027995">
    <property type="entry name" value="Galactosyl_T_N"/>
</dbReference>
<evidence type="ECO:0000256" key="3">
    <source>
        <dbReference type="ARBA" id="ARBA00005735"/>
    </source>
</evidence>
<evidence type="ECO:0000256" key="5">
    <source>
        <dbReference type="ARBA" id="ARBA00022679"/>
    </source>
</evidence>
<feature type="domain" description="Galactosyltransferase C-terminal" evidence="13">
    <location>
        <begin position="169"/>
        <end position="244"/>
    </location>
</feature>
<feature type="transmembrane region" description="Helical" evidence="11">
    <location>
        <begin position="7"/>
        <end position="31"/>
    </location>
</feature>
<comment type="function">
    <text evidence="11">Catalyses the transfer of galactose onto proteins or lipids.</text>
</comment>
<dbReference type="PRINTS" id="PR02050">
    <property type="entry name" value="B14GALTRFASE"/>
</dbReference>
<name>A0AAE0VU13_9BIVA</name>
<evidence type="ECO:0000313" key="16">
    <source>
        <dbReference type="Proteomes" id="UP001195483"/>
    </source>
</evidence>
<comment type="caution">
    <text evidence="15">The sequence shown here is derived from an EMBL/GenBank/DDBJ whole genome shotgun (WGS) entry which is preliminary data.</text>
</comment>
<keyword evidence="7 11" id="KW-0735">Signal-anchor</keyword>
<keyword evidence="9 11" id="KW-0472">Membrane</keyword>
<organism evidence="15 16">
    <name type="scientific">Potamilus streckersoni</name>
    <dbReference type="NCBI Taxonomy" id="2493646"/>
    <lineage>
        <taxon>Eukaryota</taxon>
        <taxon>Metazoa</taxon>
        <taxon>Spiralia</taxon>
        <taxon>Lophotrochozoa</taxon>
        <taxon>Mollusca</taxon>
        <taxon>Bivalvia</taxon>
        <taxon>Autobranchia</taxon>
        <taxon>Heteroconchia</taxon>
        <taxon>Palaeoheterodonta</taxon>
        <taxon>Unionida</taxon>
        <taxon>Unionoidea</taxon>
        <taxon>Unionidae</taxon>
        <taxon>Ambleminae</taxon>
        <taxon>Lampsilini</taxon>
        <taxon>Potamilus</taxon>
    </lineage>
</organism>
<dbReference type="GO" id="GO:0046525">
    <property type="term" value="F:xylosylprotein 4-beta-galactosyltransferase activity"/>
    <property type="evidence" value="ECO:0007669"/>
    <property type="project" value="TreeGrafter"/>
</dbReference>
<keyword evidence="4 11" id="KW-0328">Glycosyltransferase</keyword>
<feature type="domain" description="Galactosyltransferase N-terminal" evidence="14">
    <location>
        <begin position="77"/>
        <end position="162"/>
    </location>
</feature>
<feature type="region of interest" description="Disordered" evidence="12">
    <location>
        <begin position="246"/>
        <end position="271"/>
    </location>
</feature>
<dbReference type="Pfam" id="PF13733">
    <property type="entry name" value="Glyco_transf_7N"/>
    <property type="match status" value="1"/>
</dbReference>
<proteinExistence type="inferred from homology"/>
<dbReference type="EC" id="2.4.1.-" evidence="11"/>
<dbReference type="GO" id="GO:0005794">
    <property type="term" value="C:Golgi apparatus"/>
    <property type="evidence" value="ECO:0007669"/>
    <property type="project" value="TreeGrafter"/>
</dbReference>
<evidence type="ECO:0000313" key="15">
    <source>
        <dbReference type="EMBL" id="KAK3590099.1"/>
    </source>
</evidence>
<comment type="subcellular location">
    <subcellularLocation>
        <location evidence="1">Membrane</location>
        <topology evidence="1">Single-pass type II membrane protein</topology>
    </subcellularLocation>
</comment>
<evidence type="ECO:0000256" key="10">
    <source>
        <dbReference type="ARBA" id="ARBA00023180"/>
    </source>
</evidence>
<dbReference type="GO" id="GO:0030166">
    <property type="term" value="P:proteoglycan biosynthetic process"/>
    <property type="evidence" value="ECO:0007669"/>
    <property type="project" value="TreeGrafter"/>
</dbReference>
<evidence type="ECO:0000256" key="8">
    <source>
        <dbReference type="ARBA" id="ARBA00022989"/>
    </source>
</evidence>